<evidence type="ECO:0000259" key="2">
    <source>
        <dbReference type="PROSITE" id="PS51677"/>
    </source>
</evidence>
<proteinExistence type="predicted"/>
<feature type="domain" description="NodB homology" evidence="2">
    <location>
        <begin position="67"/>
        <end position="253"/>
    </location>
</feature>
<dbReference type="Proteomes" id="UP000760480">
    <property type="component" value="Unassembled WGS sequence"/>
</dbReference>
<feature type="transmembrane region" description="Helical" evidence="1">
    <location>
        <begin position="30"/>
        <end position="49"/>
    </location>
</feature>
<dbReference type="InterPro" id="IPR050248">
    <property type="entry name" value="Polysacc_deacetylase_ArnD"/>
</dbReference>
<keyword evidence="1" id="KW-0472">Membrane</keyword>
<evidence type="ECO:0000313" key="3">
    <source>
        <dbReference type="EMBL" id="NMQ18787.1"/>
    </source>
</evidence>
<dbReference type="PROSITE" id="PS51677">
    <property type="entry name" value="NODB"/>
    <property type="match status" value="1"/>
</dbReference>
<dbReference type="SUPFAM" id="SSF88713">
    <property type="entry name" value="Glycoside hydrolase/deacetylase"/>
    <property type="match status" value="1"/>
</dbReference>
<dbReference type="Gene3D" id="3.20.20.370">
    <property type="entry name" value="Glycoside hydrolase/deacetylase"/>
    <property type="match status" value="1"/>
</dbReference>
<reference evidence="3 4" key="1">
    <citation type="submission" date="2019-03" db="EMBL/GenBank/DDBJ databases">
        <title>Metabolic reconstructions from genomes of highly enriched 'Candidatus Accumulibacter' and 'Candidatus Competibacter' bioreactor populations.</title>
        <authorList>
            <person name="Annavajhala M.K."/>
            <person name="Welles L."/>
            <person name="Abbas B."/>
            <person name="Sorokin D."/>
            <person name="Park H."/>
            <person name="Van Loosdrecht M."/>
            <person name="Chandran K."/>
        </authorList>
    </citation>
    <scope>NUCLEOTIDE SEQUENCE [LARGE SCALE GENOMIC DNA]</scope>
    <source>
        <strain evidence="3 4">SBR_G</strain>
    </source>
</reference>
<keyword evidence="1" id="KW-1133">Transmembrane helix</keyword>
<dbReference type="InterPro" id="IPR011330">
    <property type="entry name" value="Glyco_hydro/deAcase_b/a-brl"/>
</dbReference>
<dbReference type="Pfam" id="PF01522">
    <property type="entry name" value="Polysacc_deac_1"/>
    <property type="match status" value="1"/>
</dbReference>
<dbReference type="PANTHER" id="PTHR10587">
    <property type="entry name" value="GLYCOSYL TRANSFERASE-RELATED"/>
    <property type="match status" value="1"/>
</dbReference>
<dbReference type="EMBL" id="SPMZ01000016">
    <property type="protein sequence ID" value="NMQ18787.1"/>
    <property type="molecule type" value="Genomic_DNA"/>
</dbReference>
<accession>A0ABX1THE9</accession>
<comment type="caution">
    <text evidence="3">The sequence shown here is derived from an EMBL/GenBank/DDBJ whole genome shotgun (WGS) entry which is preliminary data.</text>
</comment>
<keyword evidence="1" id="KW-0812">Transmembrane</keyword>
<gene>
    <name evidence="3" type="ORF">E4P82_05950</name>
</gene>
<dbReference type="CDD" id="cd10917">
    <property type="entry name" value="CE4_NodB_like_6s_7s"/>
    <property type="match status" value="1"/>
</dbReference>
<organism evidence="3 4">
    <name type="scientific">Candidatus Competibacter phosphatis</name>
    <dbReference type="NCBI Taxonomy" id="221280"/>
    <lineage>
        <taxon>Bacteria</taxon>
        <taxon>Pseudomonadati</taxon>
        <taxon>Pseudomonadota</taxon>
        <taxon>Gammaproteobacteria</taxon>
        <taxon>Candidatus Competibacteraceae</taxon>
        <taxon>Candidatus Competibacter</taxon>
    </lineage>
</organism>
<evidence type="ECO:0000313" key="4">
    <source>
        <dbReference type="Proteomes" id="UP000760480"/>
    </source>
</evidence>
<protein>
    <submittedName>
        <fullName evidence="3">Polysaccharide deacetylase family protein</fullName>
    </submittedName>
</protein>
<evidence type="ECO:0000256" key="1">
    <source>
        <dbReference type="SAM" id="Phobius"/>
    </source>
</evidence>
<dbReference type="PANTHER" id="PTHR10587:SF137">
    <property type="entry name" value="4-DEOXY-4-FORMAMIDO-L-ARABINOSE-PHOSPHOUNDECAPRENOL DEFORMYLASE ARND-RELATED"/>
    <property type="match status" value="1"/>
</dbReference>
<sequence length="305" mass="33331">MSRFAWSTTWVMSAFGLTLALVDASPGRTWLLTGLAGFYIVLLAIGALVPRLDFYLRAVCRGPADQPWVALTFDDGPDPAITPLLLELLRRERIRAVFFFVGEAARQYPALVAQAAADAHLIGNHSNQHGHGWAFSSTQGIVAEFEAANRTFTEILGHAPRFARTPVGASCPGLAKALACLRLGNIAWDVRGLEGLYRDPTRISARVVRRARNGSIILLHELYYGVARFEPQQVLETAQLTIDGLRARGFRFVRLDRLLAQPESAPWPDGWESSPETGALLAKGRTGESIMSDHIASTTSRAGRA</sequence>
<name>A0ABX1THE9_9GAMM</name>
<dbReference type="InterPro" id="IPR002509">
    <property type="entry name" value="NODB_dom"/>
</dbReference>
<keyword evidence="4" id="KW-1185">Reference proteome</keyword>